<dbReference type="Proteomes" id="UP001589536">
    <property type="component" value="Unassembled WGS sequence"/>
</dbReference>
<protein>
    <submittedName>
        <fullName evidence="2">Serine hydrolase domain-containing protein</fullName>
        <ecNumber evidence="2">3.-.-.-</ecNumber>
    </submittedName>
</protein>
<evidence type="ECO:0000259" key="1">
    <source>
        <dbReference type="Pfam" id="PF00144"/>
    </source>
</evidence>
<dbReference type="GO" id="GO:0016787">
    <property type="term" value="F:hydrolase activity"/>
    <property type="evidence" value="ECO:0007669"/>
    <property type="project" value="UniProtKB-KW"/>
</dbReference>
<dbReference type="SUPFAM" id="SSF56601">
    <property type="entry name" value="beta-lactamase/transpeptidase-like"/>
    <property type="match status" value="1"/>
</dbReference>
<accession>A0ABV5ULJ7</accession>
<dbReference type="RefSeq" id="WP_345049824.1">
    <property type="nucleotide sequence ID" value="NZ_BAABED010000001.1"/>
</dbReference>
<sequence>MTQSTTTRIDDRALSRLTDRIKFDVEAGDYDGAVIAIAHKGEIVAHEAIGYAERDTGRRAHTDDIFRILSLTKAFTNTLVYQAIELGLLSMTTKVVDVIPEFRSKDRFLNKRKDRISVTDLITHRSALPPTPEPVEYERLGSLEATIEAICSMDAIGDPGHTVDYSPAFNHALLGEMVRRVHGNSLSFGELLQRDVFEPLGMTNTALGAPKAWADRLVPLKARFEATGWLSAADIEILNTVLDEKAEMPWVGAVSSAGDVLRFAEMLRRGGELNGVRLIAPAILERATKNHTGTLINNWWIPMAQRRNWDVMPANLGLGFFIRGEGMHPSILGTLTSPGTFGNYGAGSTLYWVDPARELSLVCLTSGVMEESANIERFQRLSDMTVSTVVNDSVYPDMK</sequence>
<comment type="caution">
    <text evidence="2">The sequence shown here is derived from an EMBL/GenBank/DDBJ whole genome shotgun (WGS) entry which is preliminary data.</text>
</comment>
<organism evidence="2 3">
    <name type="scientific">Arthrobacter methylotrophus</name>
    <dbReference type="NCBI Taxonomy" id="121291"/>
    <lineage>
        <taxon>Bacteria</taxon>
        <taxon>Bacillati</taxon>
        <taxon>Actinomycetota</taxon>
        <taxon>Actinomycetes</taxon>
        <taxon>Micrococcales</taxon>
        <taxon>Micrococcaceae</taxon>
        <taxon>Arthrobacter</taxon>
    </lineage>
</organism>
<dbReference type="PANTHER" id="PTHR43283">
    <property type="entry name" value="BETA-LACTAMASE-RELATED"/>
    <property type="match status" value="1"/>
</dbReference>
<dbReference type="EC" id="3.-.-.-" evidence="2"/>
<evidence type="ECO:0000313" key="3">
    <source>
        <dbReference type="Proteomes" id="UP001589536"/>
    </source>
</evidence>
<dbReference type="InterPro" id="IPR050789">
    <property type="entry name" value="Diverse_Enzym_Activities"/>
</dbReference>
<evidence type="ECO:0000313" key="2">
    <source>
        <dbReference type="EMBL" id="MFB9712704.1"/>
    </source>
</evidence>
<dbReference type="PANTHER" id="PTHR43283:SF3">
    <property type="entry name" value="BETA-LACTAMASE FAMILY PROTEIN (AFU_ORTHOLOGUE AFUA_5G07500)"/>
    <property type="match status" value="1"/>
</dbReference>
<dbReference type="Gene3D" id="3.40.710.10">
    <property type="entry name" value="DD-peptidase/beta-lactamase superfamily"/>
    <property type="match status" value="1"/>
</dbReference>
<dbReference type="InterPro" id="IPR012338">
    <property type="entry name" value="Beta-lactam/transpept-like"/>
</dbReference>
<proteinExistence type="predicted"/>
<gene>
    <name evidence="2" type="ORF">ACFFPI_00845</name>
</gene>
<reference evidence="2 3" key="1">
    <citation type="submission" date="2024-09" db="EMBL/GenBank/DDBJ databases">
        <authorList>
            <person name="Sun Q."/>
            <person name="Mori K."/>
        </authorList>
    </citation>
    <scope>NUCLEOTIDE SEQUENCE [LARGE SCALE GENOMIC DNA]</scope>
    <source>
        <strain evidence="2 3">JCM 13519</strain>
    </source>
</reference>
<feature type="domain" description="Beta-lactamase-related" evidence="1">
    <location>
        <begin position="25"/>
        <end position="370"/>
    </location>
</feature>
<dbReference type="Pfam" id="PF00144">
    <property type="entry name" value="Beta-lactamase"/>
    <property type="match status" value="1"/>
</dbReference>
<keyword evidence="3" id="KW-1185">Reference proteome</keyword>
<keyword evidence="2" id="KW-0378">Hydrolase</keyword>
<name>A0ABV5ULJ7_9MICC</name>
<dbReference type="EMBL" id="JBHMBH010000006">
    <property type="protein sequence ID" value="MFB9712704.1"/>
    <property type="molecule type" value="Genomic_DNA"/>
</dbReference>
<dbReference type="InterPro" id="IPR001466">
    <property type="entry name" value="Beta-lactam-related"/>
</dbReference>